<accession>A0A0E9SSW8</accession>
<sequence>MRITEYGYTNIKSYLGLIYVSVTQYHRAYFGETMEHMFVNGTPYCKASGRHLHTVVFCIVNV</sequence>
<name>A0A0E9SSW8_ANGAN</name>
<proteinExistence type="predicted"/>
<dbReference type="AlphaFoldDB" id="A0A0E9SSW8"/>
<organism evidence="1">
    <name type="scientific">Anguilla anguilla</name>
    <name type="common">European freshwater eel</name>
    <name type="synonym">Muraena anguilla</name>
    <dbReference type="NCBI Taxonomy" id="7936"/>
    <lineage>
        <taxon>Eukaryota</taxon>
        <taxon>Metazoa</taxon>
        <taxon>Chordata</taxon>
        <taxon>Craniata</taxon>
        <taxon>Vertebrata</taxon>
        <taxon>Euteleostomi</taxon>
        <taxon>Actinopterygii</taxon>
        <taxon>Neopterygii</taxon>
        <taxon>Teleostei</taxon>
        <taxon>Anguilliformes</taxon>
        <taxon>Anguillidae</taxon>
        <taxon>Anguilla</taxon>
    </lineage>
</organism>
<dbReference type="EMBL" id="GBXM01064123">
    <property type="protein sequence ID" value="JAH44454.1"/>
    <property type="molecule type" value="Transcribed_RNA"/>
</dbReference>
<reference evidence="1" key="1">
    <citation type="submission" date="2014-11" db="EMBL/GenBank/DDBJ databases">
        <authorList>
            <person name="Amaro Gonzalez C."/>
        </authorList>
    </citation>
    <scope>NUCLEOTIDE SEQUENCE</scope>
</reference>
<reference evidence="1" key="2">
    <citation type="journal article" date="2015" name="Fish Shellfish Immunol.">
        <title>Early steps in the European eel (Anguilla anguilla)-Vibrio vulnificus interaction in the gills: Role of the RtxA13 toxin.</title>
        <authorList>
            <person name="Callol A."/>
            <person name="Pajuelo D."/>
            <person name="Ebbesson L."/>
            <person name="Teles M."/>
            <person name="MacKenzie S."/>
            <person name="Amaro C."/>
        </authorList>
    </citation>
    <scope>NUCLEOTIDE SEQUENCE</scope>
</reference>
<evidence type="ECO:0000313" key="1">
    <source>
        <dbReference type="EMBL" id="JAH44454.1"/>
    </source>
</evidence>
<protein>
    <submittedName>
        <fullName evidence="1">Uncharacterized protein</fullName>
    </submittedName>
</protein>